<evidence type="ECO:0000259" key="5">
    <source>
        <dbReference type="PROSITE" id="PS50893"/>
    </source>
</evidence>
<dbReference type="SUPFAM" id="SSF52540">
    <property type="entry name" value="P-loop containing nucleoside triphosphate hydrolases"/>
    <property type="match status" value="1"/>
</dbReference>
<sequence>MTQASLPRGEALLEVEGLTKDYGPVRAVDGLGFTVRRGEIVGLLGPNGAGKSTAMRVLVGYQVPTAGRVRVAGGDIFREGARIKGTIGYLPENPPLYGEMRVREYLTLAGQLKGLRGAALAEGLSRAAEWLNLEGVWERQAAHLSRGYRQRVGLAQALIADPPLLVLDEPATGLDPNQIADLRRLLAEWRERKGILLSTHILAEALQLCDRVLVLSRGRLVAEGSPQGLGGRGRGAAATTILARGGSLSPLEGIADPGALRARLEVAAGEGEGSEENAGNLWRIEGEIDGDGRRRLLAHLARGGWDLVEWSAGLSALEQAFRRLTLEEGREGEETR</sequence>
<keyword evidence="2" id="KW-0813">Transport</keyword>
<gene>
    <name evidence="6" type="ORF">FJY75_08115</name>
</gene>
<dbReference type="AlphaFoldDB" id="A0A938BQZ9"/>
<dbReference type="Pfam" id="PF00005">
    <property type="entry name" value="ABC_tran"/>
    <property type="match status" value="1"/>
</dbReference>
<accession>A0A938BQZ9</accession>
<dbReference type="Gene3D" id="3.40.50.300">
    <property type="entry name" value="P-loop containing nucleotide triphosphate hydrolases"/>
    <property type="match status" value="1"/>
</dbReference>
<dbReference type="InterPro" id="IPR003593">
    <property type="entry name" value="AAA+_ATPase"/>
</dbReference>
<comment type="similarity">
    <text evidence="1">Belongs to the ABC transporter superfamily.</text>
</comment>
<protein>
    <submittedName>
        <fullName evidence="6">ABC transporter ATP-binding protein</fullName>
    </submittedName>
</protein>
<dbReference type="GO" id="GO:0016887">
    <property type="term" value="F:ATP hydrolysis activity"/>
    <property type="evidence" value="ECO:0007669"/>
    <property type="project" value="InterPro"/>
</dbReference>
<evidence type="ECO:0000313" key="6">
    <source>
        <dbReference type="EMBL" id="MBM3317805.1"/>
    </source>
</evidence>
<dbReference type="GO" id="GO:0005524">
    <property type="term" value="F:ATP binding"/>
    <property type="evidence" value="ECO:0007669"/>
    <property type="project" value="UniProtKB-KW"/>
</dbReference>
<evidence type="ECO:0000256" key="3">
    <source>
        <dbReference type="ARBA" id="ARBA00022741"/>
    </source>
</evidence>
<dbReference type="InterPro" id="IPR027417">
    <property type="entry name" value="P-loop_NTPase"/>
</dbReference>
<dbReference type="PROSITE" id="PS50893">
    <property type="entry name" value="ABC_TRANSPORTER_2"/>
    <property type="match status" value="1"/>
</dbReference>
<dbReference type="CDD" id="cd03230">
    <property type="entry name" value="ABC_DR_subfamily_A"/>
    <property type="match status" value="1"/>
</dbReference>
<keyword evidence="3" id="KW-0547">Nucleotide-binding</keyword>
<dbReference type="PANTHER" id="PTHR43335:SF4">
    <property type="entry name" value="ABC TRANSPORTER, ATP-BINDING PROTEIN"/>
    <property type="match status" value="1"/>
</dbReference>
<name>A0A938BQZ9_UNCEI</name>
<reference evidence="6" key="1">
    <citation type="submission" date="2019-03" db="EMBL/GenBank/DDBJ databases">
        <title>Lake Tanganyika Metagenome-Assembled Genomes (MAGs).</title>
        <authorList>
            <person name="Tran P."/>
        </authorList>
    </citation>
    <scope>NUCLEOTIDE SEQUENCE</scope>
    <source>
        <strain evidence="6">M_DeepCast_400m_m2_100</strain>
    </source>
</reference>
<evidence type="ECO:0000313" key="7">
    <source>
        <dbReference type="Proteomes" id="UP000748308"/>
    </source>
</evidence>
<dbReference type="SMART" id="SM00382">
    <property type="entry name" value="AAA"/>
    <property type="match status" value="1"/>
</dbReference>
<dbReference type="PANTHER" id="PTHR43335">
    <property type="entry name" value="ABC TRANSPORTER, ATP-BINDING PROTEIN"/>
    <property type="match status" value="1"/>
</dbReference>
<keyword evidence="4 6" id="KW-0067">ATP-binding</keyword>
<dbReference type="Proteomes" id="UP000748308">
    <property type="component" value="Unassembled WGS sequence"/>
</dbReference>
<dbReference type="InterPro" id="IPR003439">
    <property type="entry name" value="ABC_transporter-like_ATP-bd"/>
</dbReference>
<evidence type="ECO:0000256" key="4">
    <source>
        <dbReference type="ARBA" id="ARBA00022840"/>
    </source>
</evidence>
<comment type="caution">
    <text evidence="6">The sequence shown here is derived from an EMBL/GenBank/DDBJ whole genome shotgun (WGS) entry which is preliminary data.</text>
</comment>
<evidence type="ECO:0000256" key="2">
    <source>
        <dbReference type="ARBA" id="ARBA00022448"/>
    </source>
</evidence>
<feature type="domain" description="ABC transporter" evidence="5">
    <location>
        <begin position="13"/>
        <end position="242"/>
    </location>
</feature>
<dbReference type="EMBL" id="VGIY01000191">
    <property type="protein sequence ID" value="MBM3317805.1"/>
    <property type="molecule type" value="Genomic_DNA"/>
</dbReference>
<organism evidence="6 7">
    <name type="scientific">Eiseniibacteriota bacterium</name>
    <dbReference type="NCBI Taxonomy" id="2212470"/>
    <lineage>
        <taxon>Bacteria</taxon>
        <taxon>Candidatus Eiseniibacteriota</taxon>
    </lineage>
</organism>
<evidence type="ECO:0000256" key="1">
    <source>
        <dbReference type="ARBA" id="ARBA00005417"/>
    </source>
</evidence>
<proteinExistence type="inferred from homology"/>